<evidence type="ECO:0000256" key="4">
    <source>
        <dbReference type="ARBA" id="ARBA00022840"/>
    </source>
</evidence>
<dbReference type="Gene3D" id="3.40.50.10330">
    <property type="entry name" value="Probable inorganic polyphosphate/atp-NAD kinase, domain 1"/>
    <property type="match status" value="1"/>
</dbReference>
<comment type="caution">
    <text evidence="6">The sequence shown here is derived from an EMBL/GenBank/DDBJ whole genome shotgun (WGS) entry which is preliminary data.</text>
</comment>
<keyword evidence="1" id="KW-0808">Transferase</keyword>
<proteinExistence type="predicted"/>
<dbReference type="Pfam" id="PF00781">
    <property type="entry name" value="DAGK_cat"/>
    <property type="match status" value="1"/>
</dbReference>
<gene>
    <name evidence="6" type="ORF">JF625_20015</name>
</gene>
<sequence>MEISLFHNPKAGDGDWPADKLVRLLEMSGFAPVHTSTRSKEMERALENPHDLVVIAGGDGAVAEIVRALHGRAHTVVILPTGSSNNIARALGIIEEPRHIVAGLAKAKRTPLRIGVVEGPEWTRNFVEAVGMGPVVAAIQQGAAGGKEHGSDLLGDRREDLRRIVADCDPLEVSLSVDGKRLDEKMLMLEVMNLPMIGPNLLLAPEADPGDAHLDVAWLPAAKRRSMLAWLKDPEARGSPFLRVRAERVELHPHGAGLHVDDKAVEGGEATLTIRIEPKPVIVLTPGDDE</sequence>
<evidence type="ECO:0000256" key="1">
    <source>
        <dbReference type="ARBA" id="ARBA00022679"/>
    </source>
</evidence>
<dbReference type="InterPro" id="IPR017438">
    <property type="entry name" value="ATP-NAD_kinase_N"/>
</dbReference>
<dbReference type="InterPro" id="IPR001206">
    <property type="entry name" value="Diacylglycerol_kinase_cat_dom"/>
</dbReference>
<dbReference type="AlphaFoldDB" id="A0A952FN58"/>
<dbReference type="Proteomes" id="UP000700706">
    <property type="component" value="Unassembled WGS sequence"/>
</dbReference>
<dbReference type="PANTHER" id="PTHR12358">
    <property type="entry name" value="SPHINGOSINE KINASE"/>
    <property type="match status" value="1"/>
</dbReference>
<dbReference type="EMBL" id="JAEKLZ010000275">
    <property type="protein sequence ID" value="MBW8727421.1"/>
    <property type="molecule type" value="Genomic_DNA"/>
</dbReference>
<protein>
    <recommendedName>
        <fullName evidence="5">DAGKc domain-containing protein</fullName>
    </recommendedName>
</protein>
<dbReference type="SUPFAM" id="SSF111331">
    <property type="entry name" value="NAD kinase/diacylglycerol kinase-like"/>
    <property type="match status" value="1"/>
</dbReference>
<evidence type="ECO:0000313" key="6">
    <source>
        <dbReference type="EMBL" id="MBW8727421.1"/>
    </source>
</evidence>
<dbReference type="GO" id="GO:0016301">
    <property type="term" value="F:kinase activity"/>
    <property type="evidence" value="ECO:0007669"/>
    <property type="project" value="UniProtKB-KW"/>
</dbReference>
<accession>A0A952FN58</accession>
<keyword evidence="4" id="KW-0067">ATP-binding</keyword>
<keyword evidence="3" id="KW-0418">Kinase</keyword>
<dbReference type="SMART" id="SM00046">
    <property type="entry name" value="DAGKc"/>
    <property type="match status" value="1"/>
</dbReference>
<dbReference type="InterPro" id="IPR045540">
    <property type="entry name" value="YegS/DAGK_C"/>
</dbReference>
<evidence type="ECO:0000256" key="3">
    <source>
        <dbReference type="ARBA" id="ARBA00022777"/>
    </source>
</evidence>
<evidence type="ECO:0000313" key="7">
    <source>
        <dbReference type="Proteomes" id="UP000700706"/>
    </source>
</evidence>
<dbReference type="InterPro" id="IPR050187">
    <property type="entry name" value="Lipid_Phosphate_FormReg"/>
</dbReference>
<dbReference type="PROSITE" id="PS50146">
    <property type="entry name" value="DAGK"/>
    <property type="match status" value="1"/>
</dbReference>
<dbReference type="Pfam" id="PF19279">
    <property type="entry name" value="YegS_C"/>
    <property type="match status" value="1"/>
</dbReference>
<organism evidence="6 7">
    <name type="scientific">Inquilinus limosus</name>
    <dbReference type="NCBI Taxonomy" id="171674"/>
    <lineage>
        <taxon>Bacteria</taxon>
        <taxon>Pseudomonadati</taxon>
        <taxon>Pseudomonadota</taxon>
        <taxon>Alphaproteobacteria</taxon>
        <taxon>Rhodospirillales</taxon>
        <taxon>Rhodospirillaceae</taxon>
        <taxon>Inquilinus</taxon>
    </lineage>
</organism>
<name>A0A952FN58_9PROT</name>
<dbReference type="InterPro" id="IPR016064">
    <property type="entry name" value="NAD/diacylglycerol_kinase_sf"/>
</dbReference>
<feature type="domain" description="DAGKc" evidence="5">
    <location>
        <begin position="1"/>
        <end position="121"/>
    </location>
</feature>
<dbReference type="Gene3D" id="2.60.200.40">
    <property type="match status" value="1"/>
</dbReference>
<evidence type="ECO:0000256" key="2">
    <source>
        <dbReference type="ARBA" id="ARBA00022741"/>
    </source>
</evidence>
<keyword evidence="2" id="KW-0547">Nucleotide-binding</keyword>
<dbReference type="PANTHER" id="PTHR12358:SF54">
    <property type="entry name" value="SPHINGOSINE KINASE RELATED PROTEIN"/>
    <property type="match status" value="1"/>
</dbReference>
<reference evidence="6" key="1">
    <citation type="submission" date="2020-06" db="EMBL/GenBank/DDBJ databases">
        <title>Stable isotope informed genome-resolved metagenomics uncovers potential trophic interactions in rhizosphere soil.</title>
        <authorList>
            <person name="Starr E.P."/>
            <person name="Shi S."/>
            <person name="Blazewicz S.J."/>
            <person name="Koch B.J."/>
            <person name="Probst A.J."/>
            <person name="Hungate B.A."/>
            <person name="Pett-Ridge J."/>
            <person name="Firestone M.K."/>
            <person name="Banfield J.F."/>
        </authorList>
    </citation>
    <scope>NUCLEOTIDE SEQUENCE</scope>
    <source>
        <strain evidence="6">YM_69_17</strain>
    </source>
</reference>
<evidence type="ECO:0000259" key="5">
    <source>
        <dbReference type="PROSITE" id="PS50146"/>
    </source>
</evidence>
<dbReference type="GO" id="GO:0005524">
    <property type="term" value="F:ATP binding"/>
    <property type="evidence" value="ECO:0007669"/>
    <property type="project" value="UniProtKB-KW"/>
</dbReference>